<accession>A0A223ASN3</accession>
<reference evidence="3" key="1">
    <citation type="submission" date="2016-05" db="EMBL/GenBank/DDBJ databases">
        <authorList>
            <person name="Holder M.E."/>
            <person name="Ajami N.J."/>
            <person name="Petrosino J.F."/>
        </authorList>
    </citation>
    <scope>NUCLEOTIDE SEQUENCE [LARGE SCALE GENOMIC DNA]</scope>
    <source>
        <strain evidence="3">ATCC 700696</strain>
    </source>
</reference>
<dbReference type="RefSeq" id="WP_094234228.1">
    <property type="nucleotide sequence ID" value="NZ_CP016199.1"/>
</dbReference>
<dbReference type="InterPro" id="IPR014879">
    <property type="entry name" value="Spo0A_C"/>
</dbReference>
<dbReference type="GO" id="GO:0005509">
    <property type="term" value="F:calcium ion binding"/>
    <property type="evidence" value="ECO:0007669"/>
    <property type="project" value="InterPro"/>
</dbReference>
<dbReference type="SUPFAM" id="SSF46894">
    <property type="entry name" value="C-terminal effector domain of the bipartite response regulators"/>
    <property type="match status" value="1"/>
</dbReference>
<dbReference type="InterPro" id="IPR036388">
    <property type="entry name" value="WH-like_DNA-bd_sf"/>
</dbReference>
<dbReference type="GO" id="GO:0042173">
    <property type="term" value="P:regulation of sporulation resulting in formation of a cellular spore"/>
    <property type="evidence" value="ECO:0007669"/>
    <property type="project" value="InterPro"/>
</dbReference>
<proteinExistence type="predicted"/>
<sequence>MNDKLIPVKRFYSNDNDDSLAISVNDEIAALVASCLKSDSTFINCIGDIKLRVLYAEIKNIIKWNYGDRANFSQLLDDHILRGVFNSSVFMTEGMGAKYLIEAVILCKKLFFNQDVIVAGEIYRDVAEKFNVSPEAVEKAIRCFIKAQWAMCRDRVNGVNELTVYNFVFSSITSPPTNKETIVYMAVKMLEIQKILESITA</sequence>
<dbReference type="GO" id="GO:0003677">
    <property type="term" value="F:DNA binding"/>
    <property type="evidence" value="ECO:0007669"/>
    <property type="project" value="InterPro"/>
</dbReference>
<evidence type="ECO:0000313" key="3">
    <source>
        <dbReference type="Proteomes" id="UP000214689"/>
    </source>
</evidence>
<name>A0A223ASN3_9FIRM</name>
<feature type="domain" description="Sporulation initiation factor Spo0A C-terminal" evidence="1">
    <location>
        <begin position="95"/>
        <end position="188"/>
    </location>
</feature>
<dbReference type="InterPro" id="IPR016032">
    <property type="entry name" value="Sig_transdc_resp-reg_C-effctor"/>
</dbReference>
<gene>
    <name evidence="2" type="ORF">AXF17_05825</name>
</gene>
<evidence type="ECO:0000259" key="1">
    <source>
        <dbReference type="Pfam" id="PF08769"/>
    </source>
</evidence>
<dbReference type="EMBL" id="CP016199">
    <property type="protein sequence ID" value="ASS37991.1"/>
    <property type="molecule type" value="Genomic_DNA"/>
</dbReference>
<keyword evidence="3" id="KW-1185">Reference proteome</keyword>
<dbReference type="Proteomes" id="UP000214689">
    <property type="component" value="Chromosome"/>
</dbReference>
<dbReference type="GO" id="GO:0003700">
    <property type="term" value="F:DNA-binding transcription factor activity"/>
    <property type="evidence" value="ECO:0007669"/>
    <property type="project" value="InterPro"/>
</dbReference>
<dbReference type="OrthoDB" id="9793299at2"/>
<organism evidence="2 3">
    <name type="scientific">Mogibacterium pumilum</name>
    <dbReference type="NCBI Taxonomy" id="86332"/>
    <lineage>
        <taxon>Bacteria</taxon>
        <taxon>Bacillati</taxon>
        <taxon>Bacillota</taxon>
        <taxon>Clostridia</taxon>
        <taxon>Peptostreptococcales</taxon>
        <taxon>Anaerovoracaceae</taxon>
        <taxon>Mogibacterium</taxon>
    </lineage>
</organism>
<protein>
    <recommendedName>
        <fullName evidence="1">Sporulation initiation factor Spo0A C-terminal domain-containing protein</fullName>
    </recommendedName>
</protein>
<dbReference type="Gene3D" id="1.10.10.10">
    <property type="entry name" value="Winged helix-like DNA-binding domain superfamily/Winged helix DNA-binding domain"/>
    <property type="match status" value="1"/>
</dbReference>
<evidence type="ECO:0000313" key="2">
    <source>
        <dbReference type="EMBL" id="ASS37991.1"/>
    </source>
</evidence>
<dbReference type="GO" id="GO:0005737">
    <property type="term" value="C:cytoplasm"/>
    <property type="evidence" value="ECO:0007669"/>
    <property type="project" value="InterPro"/>
</dbReference>
<dbReference type="AlphaFoldDB" id="A0A223ASN3"/>
<dbReference type="Pfam" id="PF08769">
    <property type="entry name" value="Spo0A_C"/>
    <property type="match status" value="1"/>
</dbReference>